<dbReference type="PRINTS" id="PR00111">
    <property type="entry name" value="ABHYDROLASE"/>
</dbReference>
<dbReference type="InterPro" id="IPR029058">
    <property type="entry name" value="AB_hydrolase_fold"/>
</dbReference>
<name>A0A9W6MPB3_9PROT</name>
<evidence type="ECO:0000313" key="3">
    <source>
        <dbReference type="EMBL" id="GLK52781.1"/>
    </source>
</evidence>
<dbReference type="AlphaFoldDB" id="A0A9W6MPB3"/>
<dbReference type="Pfam" id="PF00561">
    <property type="entry name" value="Abhydrolase_1"/>
    <property type="match status" value="1"/>
</dbReference>
<dbReference type="EMBL" id="BSFE01000006">
    <property type="protein sequence ID" value="GLK52781.1"/>
    <property type="molecule type" value="Genomic_DNA"/>
</dbReference>
<dbReference type="Gene3D" id="3.40.50.1820">
    <property type="entry name" value="alpha/beta hydrolase"/>
    <property type="match status" value="1"/>
</dbReference>
<reference evidence="3" key="1">
    <citation type="journal article" date="2014" name="Int. J. Syst. Evol. Microbiol.">
        <title>Complete genome sequence of Corynebacterium casei LMG S-19264T (=DSM 44701T), isolated from a smear-ripened cheese.</title>
        <authorList>
            <consortium name="US DOE Joint Genome Institute (JGI-PGF)"/>
            <person name="Walter F."/>
            <person name="Albersmeier A."/>
            <person name="Kalinowski J."/>
            <person name="Ruckert C."/>
        </authorList>
    </citation>
    <scope>NUCLEOTIDE SEQUENCE</scope>
    <source>
        <strain evidence="3">VKM B-1513</strain>
    </source>
</reference>
<keyword evidence="4" id="KW-1185">Reference proteome</keyword>
<sequence length="321" mass="35537">MTDFPPATRIATNGITLAVHLAGPEDGQPLILAHGWPELAWSWKNQIGVLAEAGYRVIAPDLRGFGGSDCPEGVDAYDIDTLVGDLTGLLDALGHETAVFAGHDWGGIIVWHAAMLAPQRVAGVIGVNTPHLPRGAEPPTNTFRQIGGEDHYILRFQEPGYAESRFEGREDDFFAFIFGTPVEGDPEDLYPQVTHLPKQFESFQGRPEDRIVVGPEDRAVYADAYRATGFTPGINLYRNFDANWRRMGGVDHRLAMPCLMVSAEKDFMLPPKLAGWMPALCKDVEFQIIEGCGHWTMWEAPELLNTHMLDWLQRRFPAAGS</sequence>
<dbReference type="InterPro" id="IPR000639">
    <property type="entry name" value="Epox_hydrolase-like"/>
</dbReference>
<comment type="caution">
    <text evidence="3">The sequence shown here is derived from an EMBL/GenBank/DDBJ whole genome shotgun (WGS) entry which is preliminary data.</text>
</comment>
<proteinExistence type="predicted"/>
<gene>
    <name evidence="3" type="ORF">GCM10017621_22890</name>
</gene>
<evidence type="ECO:0000256" key="1">
    <source>
        <dbReference type="ARBA" id="ARBA00022801"/>
    </source>
</evidence>
<dbReference type="PRINTS" id="PR00412">
    <property type="entry name" value="EPOXHYDRLASE"/>
</dbReference>
<evidence type="ECO:0000313" key="4">
    <source>
        <dbReference type="Proteomes" id="UP001143486"/>
    </source>
</evidence>
<feature type="domain" description="AB hydrolase-1" evidence="2">
    <location>
        <begin position="29"/>
        <end position="301"/>
    </location>
</feature>
<dbReference type="InterPro" id="IPR000073">
    <property type="entry name" value="AB_hydrolase_1"/>
</dbReference>
<dbReference type="Proteomes" id="UP001143486">
    <property type="component" value="Unassembled WGS sequence"/>
</dbReference>
<dbReference type="PANTHER" id="PTHR43329">
    <property type="entry name" value="EPOXIDE HYDROLASE"/>
    <property type="match status" value="1"/>
</dbReference>
<dbReference type="SUPFAM" id="SSF53474">
    <property type="entry name" value="alpha/beta-Hydrolases"/>
    <property type="match status" value="1"/>
</dbReference>
<reference evidence="3" key="2">
    <citation type="submission" date="2023-01" db="EMBL/GenBank/DDBJ databases">
        <authorList>
            <person name="Sun Q."/>
            <person name="Evtushenko L."/>
        </authorList>
    </citation>
    <scope>NUCLEOTIDE SEQUENCE</scope>
    <source>
        <strain evidence="3">VKM B-1513</strain>
    </source>
</reference>
<dbReference type="RefSeq" id="WP_271187143.1">
    <property type="nucleotide sequence ID" value="NZ_BSFE01000006.1"/>
</dbReference>
<dbReference type="GO" id="GO:0016787">
    <property type="term" value="F:hydrolase activity"/>
    <property type="evidence" value="ECO:0007669"/>
    <property type="project" value="UniProtKB-KW"/>
</dbReference>
<organism evidence="3 4">
    <name type="scientific">Maricaulis virginensis</name>
    <dbReference type="NCBI Taxonomy" id="144022"/>
    <lineage>
        <taxon>Bacteria</taxon>
        <taxon>Pseudomonadati</taxon>
        <taxon>Pseudomonadota</taxon>
        <taxon>Alphaproteobacteria</taxon>
        <taxon>Maricaulales</taxon>
        <taxon>Maricaulaceae</taxon>
        <taxon>Maricaulis</taxon>
    </lineage>
</organism>
<accession>A0A9W6MPB3</accession>
<protein>
    <submittedName>
        <fullName evidence="3">Epoxide hydrolase</fullName>
    </submittedName>
</protein>
<keyword evidence="1 3" id="KW-0378">Hydrolase</keyword>
<evidence type="ECO:0000259" key="2">
    <source>
        <dbReference type="Pfam" id="PF00561"/>
    </source>
</evidence>